<keyword evidence="3" id="KW-1185">Reference proteome</keyword>
<evidence type="ECO:0000313" key="3">
    <source>
        <dbReference type="Proteomes" id="UP001347796"/>
    </source>
</evidence>
<proteinExistence type="predicted"/>
<dbReference type="InterPro" id="IPR050931">
    <property type="entry name" value="Mito_Protein_Transport_Metaxin"/>
</dbReference>
<reference evidence="2 3" key="1">
    <citation type="submission" date="2024-01" db="EMBL/GenBank/DDBJ databases">
        <title>The genome of the rayed Mediterranean limpet Patella caerulea (Linnaeus, 1758).</title>
        <authorList>
            <person name="Anh-Thu Weber A."/>
            <person name="Halstead-Nussloch G."/>
        </authorList>
    </citation>
    <scope>NUCLEOTIDE SEQUENCE [LARGE SCALE GENOMIC DNA]</scope>
    <source>
        <strain evidence="2">AATW-2023a</strain>
        <tissue evidence="2">Whole specimen</tissue>
    </source>
</reference>
<dbReference type="PANTHER" id="PTHR12289:SF41">
    <property type="entry name" value="FAILED AXON CONNECTIONS-RELATED"/>
    <property type="match status" value="1"/>
</dbReference>
<accession>A0AAN8PWL7</accession>
<gene>
    <name evidence="2" type="ORF">SNE40_013161</name>
</gene>
<sequence>MYINVCYRRKDVSENVPDNVVLLYQVGRGPCAPSSSPFPLKLETFLRMYKIPYVNDHSGQFSSKGKTPWIKYNGVAVADSEFCIEFLKRERNIDKEKISPFLKATGRALQKLTEENLYW</sequence>
<comment type="caution">
    <text evidence="2">The sequence shown here is derived from an EMBL/GenBank/DDBJ whole genome shotgun (WGS) entry which is preliminary data.</text>
</comment>
<dbReference type="PANTHER" id="PTHR12289">
    <property type="entry name" value="METAXIN RELATED"/>
    <property type="match status" value="1"/>
</dbReference>
<dbReference type="Proteomes" id="UP001347796">
    <property type="component" value="Unassembled WGS sequence"/>
</dbReference>
<name>A0AAN8PWL7_PATCE</name>
<dbReference type="AlphaFoldDB" id="A0AAN8PWL7"/>
<dbReference type="GO" id="GO:0005737">
    <property type="term" value="C:cytoplasm"/>
    <property type="evidence" value="ECO:0007669"/>
    <property type="project" value="TreeGrafter"/>
</dbReference>
<evidence type="ECO:0000313" key="2">
    <source>
        <dbReference type="EMBL" id="KAK6178365.1"/>
    </source>
</evidence>
<feature type="domain" description="Thioredoxin-like fold" evidence="1">
    <location>
        <begin position="37"/>
        <end position="119"/>
    </location>
</feature>
<dbReference type="EMBL" id="JAZGQO010000009">
    <property type="protein sequence ID" value="KAK6178365.1"/>
    <property type="molecule type" value="Genomic_DNA"/>
</dbReference>
<organism evidence="2 3">
    <name type="scientific">Patella caerulea</name>
    <name type="common">Rayed Mediterranean limpet</name>
    <dbReference type="NCBI Taxonomy" id="87958"/>
    <lineage>
        <taxon>Eukaryota</taxon>
        <taxon>Metazoa</taxon>
        <taxon>Spiralia</taxon>
        <taxon>Lophotrochozoa</taxon>
        <taxon>Mollusca</taxon>
        <taxon>Gastropoda</taxon>
        <taxon>Patellogastropoda</taxon>
        <taxon>Patelloidea</taxon>
        <taxon>Patellidae</taxon>
        <taxon>Patella</taxon>
    </lineage>
</organism>
<protein>
    <recommendedName>
        <fullName evidence="1">Thioredoxin-like fold domain-containing protein</fullName>
    </recommendedName>
</protein>
<dbReference type="InterPro" id="IPR012336">
    <property type="entry name" value="Thioredoxin-like_fold"/>
</dbReference>
<dbReference type="Pfam" id="PF17172">
    <property type="entry name" value="GST_N_4"/>
    <property type="match status" value="1"/>
</dbReference>
<evidence type="ECO:0000259" key="1">
    <source>
        <dbReference type="Pfam" id="PF17172"/>
    </source>
</evidence>